<comment type="subcellular location">
    <subcellularLocation>
        <location evidence="14">Cytoplasmic vesicle</location>
        <location evidence="14">COPII-coated vesicle membrane</location>
        <topology evidence="14">Peripheral membrane protein</topology>
        <orientation evidence="14">Cytoplasmic side</orientation>
    </subcellularLocation>
    <subcellularLocation>
        <location evidence="14">Endoplasmic reticulum membrane</location>
        <topology evidence="14">Peripheral membrane protein</topology>
        <orientation evidence="14">Cytoplasmic side</orientation>
    </subcellularLocation>
    <subcellularLocation>
        <location evidence="1">Golgi apparatus membrane</location>
        <topology evidence="1">Peripheral membrane protein</topology>
        <orientation evidence="1">Cytoplasmic side</orientation>
    </subcellularLocation>
</comment>
<dbReference type="GO" id="GO:0090110">
    <property type="term" value="P:COPII-coated vesicle cargo loading"/>
    <property type="evidence" value="ECO:0007669"/>
    <property type="project" value="TreeGrafter"/>
</dbReference>
<dbReference type="InterPro" id="IPR007123">
    <property type="entry name" value="Gelsolin-like_dom"/>
</dbReference>
<reference evidence="20" key="1">
    <citation type="submission" date="2021-01" db="EMBL/GenBank/DDBJ databases">
        <authorList>
            <person name="Corre E."/>
            <person name="Pelletier E."/>
            <person name="Niang G."/>
            <person name="Scheremetjew M."/>
            <person name="Finn R."/>
            <person name="Kale V."/>
            <person name="Holt S."/>
            <person name="Cochrane G."/>
            <person name="Meng A."/>
            <person name="Brown T."/>
            <person name="Cohen L."/>
        </authorList>
    </citation>
    <scope>NUCLEOTIDE SEQUENCE</scope>
    <source>
        <strain evidence="20">CCMP1594</strain>
    </source>
</reference>
<dbReference type="SUPFAM" id="SSF81995">
    <property type="entry name" value="beta-sandwich domain of Sec23/24"/>
    <property type="match status" value="1"/>
</dbReference>
<dbReference type="Gene3D" id="3.40.50.410">
    <property type="entry name" value="von Willebrand factor, type A domain"/>
    <property type="match status" value="1"/>
</dbReference>
<dbReference type="SUPFAM" id="SSF82754">
    <property type="entry name" value="C-terminal, gelsolin-like domain of Sec23/24"/>
    <property type="match status" value="1"/>
</dbReference>
<dbReference type="InterPro" id="IPR006895">
    <property type="entry name" value="Znf_Sec23_Sec24"/>
</dbReference>
<evidence type="ECO:0000256" key="4">
    <source>
        <dbReference type="ARBA" id="ARBA00022448"/>
    </source>
</evidence>
<evidence type="ECO:0000256" key="1">
    <source>
        <dbReference type="ARBA" id="ARBA00004255"/>
    </source>
</evidence>
<dbReference type="InterPro" id="IPR037550">
    <property type="entry name" value="Sec23_C"/>
</dbReference>
<feature type="domain" description="Gelsolin-like" evidence="15">
    <location>
        <begin position="640"/>
        <end position="726"/>
    </location>
</feature>
<dbReference type="Gene3D" id="2.30.30.380">
    <property type="entry name" value="Zn-finger domain of Sec23/24"/>
    <property type="match status" value="1"/>
</dbReference>
<evidence type="ECO:0000256" key="11">
    <source>
        <dbReference type="ARBA" id="ARBA00023136"/>
    </source>
</evidence>
<keyword evidence="7 14" id="KW-0862">Zinc</keyword>
<evidence type="ECO:0000256" key="14">
    <source>
        <dbReference type="RuleBase" id="RU365030"/>
    </source>
</evidence>
<organism evidence="20">
    <name type="scientific">Eutreptiella gymnastica</name>
    <dbReference type="NCBI Taxonomy" id="73025"/>
    <lineage>
        <taxon>Eukaryota</taxon>
        <taxon>Discoba</taxon>
        <taxon>Euglenozoa</taxon>
        <taxon>Euglenida</taxon>
        <taxon>Spirocuta</taxon>
        <taxon>Euglenophyceae</taxon>
        <taxon>Eutreptiales</taxon>
        <taxon>Eutreptiaceae</taxon>
        <taxon>Eutreptiella</taxon>
    </lineage>
</organism>
<dbReference type="FunFam" id="2.30.30.380:FF:000001">
    <property type="entry name" value="Protein transport protein SEC23"/>
    <property type="match status" value="1"/>
</dbReference>
<dbReference type="AlphaFoldDB" id="A0A7S4G728"/>
<dbReference type="InterPro" id="IPR037364">
    <property type="entry name" value="Sec23"/>
</dbReference>
<dbReference type="InterPro" id="IPR006896">
    <property type="entry name" value="Sec23/24_trunk_dom"/>
</dbReference>
<evidence type="ECO:0000256" key="3">
    <source>
        <dbReference type="ARBA" id="ARBA00021212"/>
    </source>
</evidence>
<evidence type="ECO:0000256" key="13">
    <source>
        <dbReference type="ARBA" id="ARBA00025471"/>
    </source>
</evidence>
<keyword evidence="4 14" id="KW-0813">Transport</keyword>
<evidence type="ECO:0000259" key="18">
    <source>
        <dbReference type="Pfam" id="PF04815"/>
    </source>
</evidence>
<dbReference type="GO" id="GO:0030127">
    <property type="term" value="C:COPII vesicle coat"/>
    <property type="evidence" value="ECO:0007669"/>
    <property type="project" value="InterPro"/>
</dbReference>
<evidence type="ECO:0000259" key="15">
    <source>
        <dbReference type="Pfam" id="PF00626"/>
    </source>
</evidence>
<evidence type="ECO:0000259" key="17">
    <source>
        <dbReference type="Pfam" id="PF04811"/>
    </source>
</evidence>
<sequence>MDFQDREEKEGVRWSWNLYPQSRLEGTRMVIPLGCLLTPLKEWASVPLLTYEPIRCKTCAAILNPFCEVDYRSKLWVCPFCTARNTFPQHYADISENNLPAELYSQYTTVEYKLGAVAPQFQGQQPMRTLAPPPIFVYVVDVCLPTEGETEALKDALTMSFNLLPENAQVAFITFGTTVQLHEIGNADCSKTWVFRGTKEVTTQQLVEFLSPGKPLNQQPLQQGQPETVPDLPDARRFIGTLSEIEFTLTSLVDDLQPDPWPVPPNHRPLRATGAAVSVAVALLESAYRGFGGRIMTFLAGPCTQGPGQTVSDDLGESLRLHNDLKADTAPYFAKSKRFYDFMVPRCVANGHTVDAFVGSLDQVGVAEMKSLIQGTGGVVLFGDSFTSNQFKGSFHKLFSTGKDGHLRMAFNAAMEVRTTPDWKVAGCIGPCVSRNKKSTSVSESELGIGGTCQWGMSAMDYNTTFALYFDTVGQQGQPLPRGGYRYMQVITRYQHPSGEYRLRATTLPHKISETVNPNDLAQAFDQEASAVLMARIAVFKADTEHLFDVLRWLDRHLIRLVAKFAEYQNNEPSTLRLNPAFALFPQFCYHLRRSEFLQVFNSSPDETANFRIMLDRQTCSNCVLMIQPTLHCYSMKGPPQAVLLDSQSVQPDVILLLDSFFEVCIHHGETIAAWRKAKYQDQPEYEYFRQLLEAPKTDAANIIKDRFPVPRLTDCDQRGSQARILLNKINPSTTHNTNGPQYGQQGGELMYTDDASLQTFMEHLKKLAVQN</sequence>
<dbReference type="Gene3D" id="2.60.40.1670">
    <property type="entry name" value="beta-sandwich domain of Sec23/24"/>
    <property type="match status" value="1"/>
</dbReference>
<dbReference type="InterPro" id="IPR006900">
    <property type="entry name" value="Sec23/24_helical_dom"/>
</dbReference>
<dbReference type="PANTHER" id="PTHR11141:SF0">
    <property type="entry name" value="PROTEIN TRANSPORT PROTEIN SEC23"/>
    <property type="match status" value="1"/>
</dbReference>
<dbReference type="GO" id="GO:0000139">
    <property type="term" value="C:Golgi membrane"/>
    <property type="evidence" value="ECO:0007669"/>
    <property type="project" value="UniProtKB-SubCell"/>
</dbReference>
<keyword evidence="10" id="KW-0333">Golgi apparatus</keyword>
<dbReference type="Pfam" id="PF08033">
    <property type="entry name" value="Sec23_BS"/>
    <property type="match status" value="1"/>
</dbReference>
<dbReference type="GO" id="GO:0008270">
    <property type="term" value="F:zinc ion binding"/>
    <property type="evidence" value="ECO:0007669"/>
    <property type="project" value="InterPro"/>
</dbReference>
<dbReference type="CDD" id="cd11287">
    <property type="entry name" value="Sec23_C"/>
    <property type="match status" value="1"/>
</dbReference>
<dbReference type="SUPFAM" id="SSF82919">
    <property type="entry name" value="Zn-finger domain of Sec23/24"/>
    <property type="match status" value="1"/>
</dbReference>
<dbReference type="Pfam" id="PF04810">
    <property type="entry name" value="zf-Sec23_Sec24"/>
    <property type="match status" value="1"/>
</dbReference>
<evidence type="ECO:0000313" key="20">
    <source>
        <dbReference type="EMBL" id="CAE0827455.1"/>
    </source>
</evidence>
<comment type="similarity">
    <text evidence="2 14">Belongs to the SEC23/SEC24 family. SEC23 subfamily.</text>
</comment>
<dbReference type="GO" id="GO:0005789">
    <property type="term" value="C:endoplasmic reticulum membrane"/>
    <property type="evidence" value="ECO:0007669"/>
    <property type="project" value="UniProtKB-SubCell"/>
</dbReference>
<dbReference type="Pfam" id="PF04811">
    <property type="entry name" value="Sec23_trunk"/>
    <property type="match status" value="1"/>
</dbReference>
<dbReference type="FunFam" id="3.40.50.410:FF:000043">
    <property type="entry name" value="Protein transport protein SEC23"/>
    <property type="match status" value="1"/>
</dbReference>
<dbReference type="Gene3D" id="1.20.120.730">
    <property type="entry name" value="Sec23/Sec24 helical domain"/>
    <property type="match status" value="1"/>
</dbReference>
<evidence type="ECO:0000259" key="19">
    <source>
        <dbReference type="Pfam" id="PF08033"/>
    </source>
</evidence>
<dbReference type="InterPro" id="IPR036465">
    <property type="entry name" value="vWFA_dom_sf"/>
</dbReference>
<proteinExistence type="inferred from homology"/>
<dbReference type="Pfam" id="PF00626">
    <property type="entry name" value="Gelsolin"/>
    <property type="match status" value="1"/>
</dbReference>
<feature type="domain" description="Zinc finger Sec23/Sec24-type" evidence="16">
    <location>
        <begin position="53"/>
        <end position="91"/>
    </location>
</feature>
<dbReference type="InterPro" id="IPR029006">
    <property type="entry name" value="ADF-H/Gelsolin-like_dom_sf"/>
</dbReference>
<evidence type="ECO:0000256" key="7">
    <source>
        <dbReference type="ARBA" id="ARBA00022833"/>
    </source>
</evidence>
<dbReference type="SUPFAM" id="SSF81811">
    <property type="entry name" value="Helical domain of Sec23/24"/>
    <property type="match status" value="1"/>
</dbReference>
<keyword evidence="6 14" id="KW-0256">Endoplasmic reticulum</keyword>
<evidence type="ECO:0000256" key="10">
    <source>
        <dbReference type="ARBA" id="ARBA00023034"/>
    </source>
</evidence>
<accession>A0A7S4G728</accession>
<dbReference type="Gene3D" id="3.40.20.10">
    <property type="entry name" value="Severin"/>
    <property type="match status" value="1"/>
</dbReference>
<dbReference type="FunFam" id="3.40.20.10:FF:000041">
    <property type="entry name" value="Protein transport protein SEC23"/>
    <property type="match status" value="1"/>
</dbReference>
<dbReference type="GO" id="GO:0070971">
    <property type="term" value="C:endoplasmic reticulum exit site"/>
    <property type="evidence" value="ECO:0007669"/>
    <property type="project" value="TreeGrafter"/>
</dbReference>
<keyword evidence="12 14" id="KW-0968">Cytoplasmic vesicle</keyword>
<keyword evidence="11 14" id="KW-0472">Membrane</keyword>
<feature type="domain" description="Sec23/Sec24 beta-sandwich" evidence="19">
    <location>
        <begin position="410"/>
        <end position="512"/>
    </location>
</feature>
<dbReference type="InterPro" id="IPR036174">
    <property type="entry name" value="Znf_Sec23_Sec24_sf"/>
</dbReference>
<evidence type="ECO:0000256" key="2">
    <source>
        <dbReference type="ARBA" id="ARBA00009210"/>
    </source>
</evidence>
<dbReference type="PANTHER" id="PTHR11141">
    <property type="entry name" value="PROTEIN TRANSPORT PROTEIN SEC23"/>
    <property type="match status" value="1"/>
</dbReference>
<dbReference type="InterPro" id="IPR012990">
    <property type="entry name" value="Beta-sandwich_Sec23_24"/>
</dbReference>
<protein>
    <recommendedName>
        <fullName evidence="3 14">Protein transport protein SEC23</fullName>
    </recommendedName>
</protein>
<keyword evidence="9 14" id="KW-0653">Protein transport</keyword>
<dbReference type="InterPro" id="IPR036175">
    <property type="entry name" value="Sec23/24_helical_dom_sf"/>
</dbReference>
<comment type="function">
    <text evidence="13 14">Component of the coat protein complex II (COPII) which promotes the formation of transport vesicles from the endoplasmic reticulum (ER). The coat has two main functions, the physical deformation of the endoplasmic reticulum membrane into vesicles and the selection of cargo molecules.</text>
</comment>
<evidence type="ECO:0000256" key="6">
    <source>
        <dbReference type="ARBA" id="ARBA00022824"/>
    </source>
</evidence>
<dbReference type="EMBL" id="HBJA01112169">
    <property type="protein sequence ID" value="CAE0827455.1"/>
    <property type="molecule type" value="Transcribed_RNA"/>
</dbReference>
<feature type="domain" description="Sec23/Sec24 helical" evidence="18">
    <location>
        <begin position="526"/>
        <end position="624"/>
    </location>
</feature>
<feature type="domain" description="Sec23/Sec24 trunk" evidence="17">
    <location>
        <begin position="132"/>
        <end position="398"/>
    </location>
</feature>
<evidence type="ECO:0000256" key="9">
    <source>
        <dbReference type="ARBA" id="ARBA00022927"/>
    </source>
</evidence>
<dbReference type="GO" id="GO:0006886">
    <property type="term" value="P:intracellular protein transport"/>
    <property type="evidence" value="ECO:0007669"/>
    <property type="project" value="InterPro"/>
</dbReference>
<keyword evidence="14" id="KW-0963">Cytoplasm</keyword>
<dbReference type="Pfam" id="PF04815">
    <property type="entry name" value="Sec23_helical"/>
    <property type="match status" value="1"/>
</dbReference>
<evidence type="ECO:0000256" key="5">
    <source>
        <dbReference type="ARBA" id="ARBA00022723"/>
    </source>
</evidence>
<gene>
    <name evidence="20" type="ORF">EGYM00163_LOCUS38717</name>
</gene>
<evidence type="ECO:0000259" key="16">
    <source>
        <dbReference type="Pfam" id="PF04810"/>
    </source>
</evidence>
<name>A0A7S4G728_9EUGL</name>
<evidence type="ECO:0000256" key="12">
    <source>
        <dbReference type="ARBA" id="ARBA00023329"/>
    </source>
</evidence>
<keyword evidence="8 14" id="KW-0931">ER-Golgi transport</keyword>
<evidence type="ECO:0000256" key="8">
    <source>
        <dbReference type="ARBA" id="ARBA00022892"/>
    </source>
</evidence>
<dbReference type="GO" id="GO:0005096">
    <property type="term" value="F:GTPase activator activity"/>
    <property type="evidence" value="ECO:0007669"/>
    <property type="project" value="TreeGrafter"/>
</dbReference>
<keyword evidence="5 14" id="KW-0479">Metal-binding</keyword>
<dbReference type="SUPFAM" id="SSF53300">
    <property type="entry name" value="vWA-like"/>
    <property type="match status" value="1"/>
</dbReference>
<dbReference type="InterPro" id="IPR036180">
    <property type="entry name" value="Gelsolin-like_dom_sf"/>
</dbReference>